<name>D6U6L5_KTERA</name>
<keyword evidence="3" id="KW-0560">Oxidoreductase</keyword>
<gene>
    <name evidence="7" type="ORF">Krac_1241</name>
</gene>
<dbReference type="SUPFAM" id="SSF51679">
    <property type="entry name" value="Bacterial luciferase-like"/>
    <property type="match status" value="1"/>
</dbReference>
<evidence type="ECO:0000256" key="5">
    <source>
        <dbReference type="SAM" id="MobiDB-lite"/>
    </source>
</evidence>
<dbReference type="Gene3D" id="3.20.20.30">
    <property type="entry name" value="Luciferase-like domain"/>
    <property type="match status" value="1"/>
</dbReference>
<dbReference type="InterPro" id="IPR050172">
    <property type="entry name" value="SsuD_RutA_monooxygenase"/>
</dbReference>
<proteinExistence type="predicted"/>
<dbReference type="Proteomes" id="UP000004508">
    <property type="component" value="Unassembled WGS sequence"/>
</dbReference>
<dbReference type="PANTHER" id="PTHR42847:SF8">
    <property type="entry name" value="CONSERVED PROTEIN"/>
    <property type="match status" value="1"/>
</dbReference>
<keyword evidence="4" id="KW-0503">Monooxygenase</keyword>
<dbReference type="Pfam" id="PF00296">
    <property type="entry name" value="Bac_luciferase"/>
    <property type="match status" value="1"/>
</dbReference>
<evidence type="ECO:0000259" key="6">
    <source>
        <dbReference type="Pfam" id="PF00296"/>
    </source>
</evidence>
<evidence type="ECO:0000256" key="3">
    <source>
        <dbReference type="ARBA" id="ARBA00023002"/>
    </source>
</evidence>
<dbReference type="EMBL" id="ADVG01000005">
    <property type="protein sequence ID" value="EFH80626.1"/>
    <property type="molecule type" value="Genomic_DNA"/>
</dbReference>
<protein>
    <submittedName>
        <fullName evidence="7">Putative F420-dependent oxidoreductase</fullName>
    </submittedName>
</protein>
<dbReference type="STRING" id="485913.Krac_1241"/>
<evidence type="ECO:0000313" key="8">
    <source>
        <dbReference type="Proteomes" id="UP000004508"/>
    </source>
</evidence>
<comment type="caution">
    <text evidence="7">The sequence shown here is derived from an EMBL/GenBank/DDBJ whole genome shotgun (WGS) entry which is preliminary data.</text>
</comment>
<dbReference type="FunCoup" id="D6U6L5">
    <property type="interactions" value="122"/>
</dbReference>
<dbReference type="InterPro" id="IPR036661">
    <property type="entry name" value="Luciferase-like_sf"/>
</dbReference>
<accession>D6U6L5</accession>
<keyword evidence="8" id="KW-1185">Reference proteome</keyword>
<dbReference type="GO" id="GO:0046306">
    <property type="term" value="P:alkanesulfonate catabolic process"/>
    <property type="evidence" value="ECO:0007669"/>
    <property type="project" value="TreeGrafter"/>
</dbReference>
<sequence>MEVSLTGGQCHSYGGSLSTEETERSRTGKPPATWWCYRGNLSTEETESTGRTPSYTRAARGYSELCFVDETESFLEIRSLSGATLTHRGLCSAEGTERITTRSQRGYVSCCRGNHSAEETERKEYRCSRFWRCILAQVDFGLMLRPTNPGDSFQNLMQYNRQCVEALSPAFTTLWLEDHLEVGANDHLEALTTLTYLAAQYQRFKVGTLVLSQSYRNPALLAKMAANIQALTGGRLILGVGAGWKEDEYRAYGYPFPSVKERMSQLEDTVNILRALWQSQPASFEGAFYQIQDAYCAPRPEPSIPILIGGGGEQRTLAIVARHADWWNFNSCPVEEYARKLAILRQHCERIGRNPDEIKLTYLGTLSASADPAQVQRHPQKHYIAGNASEVRQELEQFQAIGVTHFIFRIPNLQTLHYFNEQVAPHFQ</sequence>
<evidence type="ECO:0000256" key="1">
    <source>
        <dbReference type="ARBA" id="ARBA00022630"/>
    </source>
</evidence>
<dbReference type="InParanoid" id="D6U6L5"/>
<evidence type="ECO:0000256" key="2">
    <source>
        <dbReference type="ARBA" id="ARBA00022643"/>
    </source>
</evidence>
<feature type="domain" description="Luciferase-like" evidence="6">
    <location>
        <begin position="140"/>
        <end position="400"/>
    </location>
</feature>
<dbReference type="InterPro" id="IPR011251">
    <property type="entry name" value="Luciferase-like_dom"/>
</dbReference>
<feature type="region of interest" description="Disordered" evidence="5">
    <location>
        <begin position="1"/>
        <end position="29"/>
    </location>
</feature>
<keyword evidence="1" id="KW-0285">Flavoprotein</keyword>
<dbReference type="eggNOG" id="COG2141">
    <property type="taxonomic scope" value="Bacteria"/>
</dbReference>
<keyword evidence="2" id="KW-0288">FMN</keyword>
<organism evidence="7 8">
    <name type="scientific">Ktedonobacter racemifer DSM 44963</name>
    <dbReference type="NCBI Taxonomy" id="485913"/>
    <lineage>
        <taxon>Bacteria</taxon>
        <taxon>Bacillati</taxon>
        <taxon>Chloroflexota</taxon>
        <taxon>Ktedonobacteria</taxon>
        <taxon>Ktedonobacterales</taxon>
        <taxon>Ktedonobacteraceae</taxon>
        <taxon>Ktedonobacter</taxon>
    </lineage>
</organism>
<evidence type="ECO:0000313" key="7">
    <source>
        <dbReference type="EMBL" id="EFH80626.1"/>
    </source>
</evidence>
<dbReference type="PANTHER" id="PTHR42847">
    <property type="entry name" value="ALKANESULFONATE MONOOXYGENASE"/>
    <property type="match status" value="1"/>
</dbReference>
<reference evidence="7 8" key="1">
    <citation type="journal article" date="2011" name="Stand. Genomic Sci.">
        <title>Non-contiguous finished genome sequence and contextual data of the filamentous soil bacterium Ktedonobacter racemifer type strain (SOSP1-21).</title>
        <authorList>
            <person name="Chang Y.J."/>
            <person name="Land M."/>
            <person name="Hauser L."/>
            <person name="Chertkov O."/>
            <person name="Del Rio T.G."/>
            <person name="Nolan M."/>
            <person name="Copeland A."/>
            <person name="Tice H."/>
            <person name="Cheng J.F."/>
            <person name="Lucas S."/>
            <person name="Han C."/>
            <person name="Goodwin L."/>
            <person name="Pitluck S."/>
            <person name="Ivanova N."/>
            <person name="Ovchinikova G."/>
            <person name="Pati A."/>
            <person name="Chen A."/>
            <person name="Palaniappan K."/>
            <person name="Mavromatis K."/>
            <person name="Liolios K."/>
            <person name="Brettin T."/>
            <person name="Fiebig A."/>
            <person name="Rohde M."/>
            <person name="Abt B."/>
            <person name="Goker M."/>
            <person name="Detter J.C."/>
            <person name="Woyke T."/>
            <person name="Bristow J."/>
            <person name="Eisen J.A."/>
            <person name="Markowitz V."/>
            <person name="Hugenholtz P."/>
            <person name="Kyrpides N.C."/>
            <person name="Klenk H.P."/>
            <person name="Lapidus A."/>
        </authorList>
    </citation>
    <scope>NUCLEOTIDE SEQUENCE [LARGE SCALE GENOMIC DNA]</scope>
    <source>
        <strain evidence="8">DSM 44963</strain>
    </source>
</reference>
<dbReference type="AlphaFoldDB" id="D6U6L5"/>
<dbReference type="GO" id="GO:0008726">
    <property type="term" value="F:alkanesulfonate monooxygenase activity"/>
    <property type="evidence" value="ECO:0007669"/>
    <property type="project" value="TreeGrafter"/>
</dbReference>
<evidence type="ECO:0000256" key="4">
    <source>
        <dbReference type="ARBA" id="ARBA00023033"/>
    </source>
</evidence>